<sequence>MLENSLPPSESERKEDKSRKIFLDFFELSKEQELLLQEGVEKNNGLIRVFIHPYYKAPEEELEEPLKIVLIDKAIKKILYLAPDKTPPVFIFEEERKINRLRDSFEFEAQFLQNRIYIVPTFMDSSWPKIGSLNGSRNEKQQEIFDREEEWDFLNRRLKELGVKKILMGGMNLYIETKPRSGKIDFCGCVGGAINHLGPEFKVDISNLTLPDGRKQFKQAIIKKNKNLKID</sequence>
<comment type="caution">
    <text evidence="1">The sequence shown here is derived from an EMBL/GenBank/DDBJ whole genome shotgun (WGS) entry which is preliminary data.</text>
</comment>
<proteinExistence type="predicted"/>
<evidence type="ECO:0000313" key="1">
    <source>
        <dbReference type="EMBL" id="OGZ66974.1"/>
    </source>
</evidence>
<protein>
    <submittedName>
        <fullName evidence="1">Uncharacterized protein</fullName>
    </submittedName>
</protein>
<dbReference type="Proteomes" id="UP000179183">
    <property type="component" value="Unassembled WGS sequence"/>
</dbReference>
<dbReference type="EMBL" id="MHOQ01000016">
    <property type="protein sequence ID" value="OGZ66974.1"/>
    <property type="molecule type" value="Genomic_DNA"/>
</dbReference>
<evidence type="ECO:0000313" key="2">
    <source>
        <dbReference type="Proteomes" id="UP000179183"/>
    </source>
</evidence>
<accession>A0A1G2HWQ1</accession>
<name>A0A1G2HWQ1_9BACT</name>
<gene>
    <name evidence="1" type="ORF">A3D34_00235</name>
</gene>
<organism evidence="1 2">
    <name type="scientific">Candidatus Staskawiczbacteria bacterium RIFCSPHIGHO2_02_FULL_33_16</name>
    <dbReference type="NCBI Taxonomy" id="1802204"/>
    <lineage>
        <taxon>Bacteria</taxon>
        <taxon>Candidatus Staskawicziibacteriota</taxon>
    </lineage>
</organism>
<reference evidence="1 2" key="1">
    <citation type="journal article" date="2016" name="Nat. Commun.">
        <title>Thousands of microbial genomes shed light on interconnected biogeochemical processes in an aquifer system.</title>
        <authorList>
            <person name="Anantharaman K."/>
            <person name="Brown C.T."/>
            <person name="Hug L.A."/>
            <person name="Sharon I."/>
            <person name="Castelle C.J."/>
            <person name="Probst A.J."/>
            <person name="Thomas B.C."/>
            <person name="Singh A."/>
            <person name="Wilkins M.J."/>
            <person name="Karaoz U."/>
            <person name="Brodie E.L."/>
            <person name="Williams K.H."/>
            <person name="Hubbard S.S."/>
            <person name="Banfield J.F."/>
        </authorList>
    </citation>
    <scope>NUCLEOTIDE SEQUENCE [LARGE SCALE GENOMIC DNA]</scope>
</reference>
<dbReference type="AlphaFoldDB" id="A0A1G2HWQ1"/>